<evidence type="ECO:0000313" key="1">
    <source>
        <dbReference type="EMBL" id="KFD72706.1"/>
    </source>
</evidence>
<organism evidence="1">
    <name type="scientific">Trichuris suis</name>
    <name type="common">pig whipworm</name>
    <dbReference type="NCBI Taxonomy" id="68888"/>
    <lineage>
        <taxon>Eukaryota</taxon>
        <taxon>Metazoa</taxon>
        <taxon>Ecdysozoa</taxon>
        <taxon>Nematoda</taxon>
        <taxon>Enoplea</taxon>
        <taxon>Dorylaimia</taxon>
        <taxon>Trichinellida</taxon>
        <taxon>Trichuridae</taxon>
        <taxon>Trichuris</taxon>
    </lineage>
</organism>
<reference evidence="1" key="1">
    <citation type="journal article" date="2014" name="Nat. Genet.">
        <title>Genome and transcriptome of the porcine whipworm Trichuris suis.</title>
        <authorList>
            <person name="Jex A.R."/>
            <person name="Nejsum P."/>
            <person name="Schwarz E.M."/>
            <person name="Hu L."/>
            <person name="Young N.D."/>
            <person name="Hall R.S."/>
            <person name="Korhonen P.K."/>
            <person name="Liao S."/>
            <person name="Thamsborg S."/>
            <person name="Xia J."/>
            <person name="Xu P."/>
            <person name="Wang S."/>
            <person name="Scheerlinck J.P."/>
            <person name="Hofmann A."/>
            <person name="Sternberg P.W."/>
            <person name="Wang J."/>
            <person name="Gasser R.B."/>
        </authorList>
    </citation>
    <scope>NUCLEOTIDE SEQUENCE [LARGE SCALE GENOMIC DNA]</scope>
    <source>
        <strain evidence="1">DCEP-RM93F</strain>
    </source>
</reference>
<dbReference type="AlphaFoldDB" id="A0A085NTB0"/>
<name>A0A085NTB0_9BILA</name>
<gene>
    <name evidence="1" type="ORF">M514_15110</name>
</gene>
<dbReference type="EMBL" id="KL367476">
    <property type="protein sequence ID" value="KFD72706.1"/>
    <property type="molecule type" value="Genomic_DNA"/>
</dbReference>
<proteinExistence type="predicted"/>
<sequence>MLSNTGRYALTRGTITFLKSQFNIAPEEGIAFDRWRIKAKPKYSIVLVALGQWFSRGHCRHPEVAATFWGMVEGNGETADGGGIRQGDFIDEL</sequence>
<accession>A0A085NTB0</accession>
<protein>
    <submittedName>
        <fullName evidence="1">Uncharacterized protein</fullName>
    </submittedName>
</protein>
<dbReference type="Proteomes" id="UP000030758">
    <property type="component" value="Unassembled WGS sequence"/>
</dbReference>